<dbReference type="InterPro" id="IPR013554">
    <property type="entry name" value="RNR_N"/>
</dbReference>
<keyword evidence="2" id="KW-0560">Oxidoreductase</keyword>
<dbReference type="Proteomes" id="UP000254116">
    <property type="component" value="Unassembled WGS sequence"/>
</dbReference>
<dbReference type="GO" id="GO:0004748">
    <property type="term" value="F:ribonucleoside-diphosphate reductase activity, thioredoxin disulfide as acceptor"/>
    <property type="evidence" value="ECO:0007669"/>
    <property type="project" value="UniProtKB-EC"/>
</dbReference>
<dbReference type="AlphaFoldDB" id="A0A380EEU6"/>
<protein>
    <submittedName>
        <fullName evidence="2">Ribonucleotide-diphosphate reductase subunit alpha</fullName>
        <ecNumber evidence="2">1.17.4.1</ecNumber>
    </submittedName>
</protein>
<dbReference type="EC" id="1.17.4.1" evidence="2"/>
<name>A0A380EEU6_STAAU</name>
<evidence type="ECO:0000259" key="1">
    <source>
        <dbReference type="Pfam" id="PF08343"/>
    </source>
</evidence>
<dbReference type="SUPFAM" id="SSF48168">
    <property type="entry name" value="R1 subunit of ribonucleotide reductase, N-terminal domain"/>
    <property type="match status" value="1"/>
</dbReference>
<evidence type="ECO:0000313" key="3">
    <source>
        <dbReference type="Proteomes" id="UP000254116"/>
    </source>
</evidence>
<sequence length="103" mass="12430">MRSLNEEKMDSLVRKRPRSFSSYLEEVKDKTIFFDTEIERLRYLVDNDFYFNVFDIYSEADLIEITDYAKSIPFNFASYMSASKFFKDYALKTNDKKSILRRL</sequence>
<evidence type="ECO:0000313" key="2">
    <source>
        <dbReference type="EMBL" id="SUL33232.1"/>
    </source>
</evidence>
<dbReference type="EMBL" id="UHBY01000003">
    <property type="protein sequence ID" value="SUL33232.1"/>
    <property type="molecule type" value="Genomic_DNA"/>
</dbReference>
<dbReference type="InterPro" id="IPR008926">
    <property type="entry name" value="RNR_R1-su_N"/>
</dbReference>
<feature type="domain" description="Ribonucleotide reductase N-terminal" evidence="1">
    <location>
        <begin position="21"/>
        <end position="74"/>
    </location>
</feature>
<proteinExistence type="predicted"/>
<gene>
    <name evidence="2" type="primary">nrdE_1</name>
    <name evidence="2" type="ORF">NCTC10702_01215</name>
</gene>
<dbReference type="Pfam" id="PF08343">
    <property type="entry name" value="RNR_N"/>
    <property type="match status" value="1"/>
</dbReference>
<accession>A0A380EEU6</accession>
<organism evidence="2 3">
    <name type="scientific">Staphylococcus aureus</name>
    <dbReference type="NCBI Taxonomy" id="1280"/>
    <lineage>
        <taxon>Bacteria</taxon>
        <taxon>Bacillati</taxon>
        <taxon>Bacillota</taxon>
        <taxon>Bacilli</taxon>
        <taxon>Bacillales</taxon>
        <taxon>Staphylococcaceae</taxon>
        <taxon>Staphylococcus</taxon>
    </lineage>
</organism>
<reference evidence="2 3" key="1">
    <citation type="submission" date="2018-06" db="EMBL/GenBank/DDBJ databases">
        <authorList>
            <consortium name="Pathogen Informatics"/>
            <person name="Doyle S."/>
        </authorList>
    </citation>
    <scope>NUCLEOTIDE SEQUENCE [LARGE SCALE GENOMIC DNA]</scope>
    <source>
        <strain evidence="2 3">NCTC10702</strain>
    </source>
</reference>